<dbReference type="RefSeq" id="WP_307110342.1">
    <property type="nucleotide sequence ID" value="NZ_JAURUE010000001.1"/>
</dbReference>
<dbReference type="Proteomes" id="UP001234880">
    <property type="component" value="Unassembled WGS sequence"/>
</dbReference>
<feature type="region of interest" description="Disordered" evidence="1">
    <location>
        <begin position="35"/>
        <end position="97"/>
    </location>
</feature>
<accession>A0ABT9KM23</accession>
<protein>
    <submittedName>
        <fullName evidence="2">Uncharacterized protein</fullName>
    </submittedName>
</protein>
<organism evidence="2 3">
    <name type="scientific">Streptomyces demainii</name>
    <dbReference type="NCBI Taxonomy" id="588122"/>
    <lineage>
        <taxon>Bacteria</taxon>
        <taxon>Bacillati</taxon>
        <taxon>Actinomycetota</taxon>
        <taxon>Actinomycetes</taxon>
        <taxon>Kitasatosporales</taxon>
        <taxon>Streptomycetaceae</taxon>
        <taxon>Streptomyces</taxon>
    </lineage>
</organism>
<reference evidence="2 3" key="1">
    <citation type="submission" date="2023-07" db="EMBL/GenBank/DDBJ databases">
        <title>Sequencing the genomes of 1000 actinobacteria strains.</title>
        <authorList>
            <person name="Klenk H.-P."/>
        </authorList>
    </citation>
    <scope>NUCLEOTIDE SEQUENCE [LARGE SCALE GENOMIC DNA]</scope>
    <source>
        <strain evidence="2 3">DSM 41600</strain>
    </source>
</reference>
<evidence type="ECO:0000256" key="1">
    <source>
        <dbReference type="SAM" id="MobiDB-lite"/>
    </source>
</evidence>
<keyword evidence="3" id="KW-1185">Reference proteome</keyword>
<evidence type="ECO:0000313" key="2">
    <source>
        <dbReference type="EMBL" id="MDP9609482.1"/>
    </source>
</evidence>
<evidence type="ECO:0000313" key="3">
    <source>
        <dbReference type="Proteomes" id="UP001234880"/>
    </source>
</evidence>
<feature type="compositionally biased region" description="Gly residues" evidence="1">
    <location>
        <begin position="35"/>
        <end position="47"/>
    </location>
</feature>
<comment type="caution">
    <text evidence="2">The sequence shown here is derived from an EMBL/GenBank/DDBJ whole genome shotgun (WGS) entry which is preliminary data.</text>
</comment>
<sequence length="242" mass="24953">MSQQRKEKNWFARHKVLTGAGALITVIALGSALSGGGSGGGSGGDKGNGTDTAASSADGGSGKHRKETGKTEPKKTKTAFSGDGTLQVGTDVRPGTYRTTGNTNGMCYWERAKNSSGQPDAILANDNVTGSSYVTIKASDKIFTSQGCEDWEAVPATASGTPKTEMAGDGMYRVGADIAPGTYKSTGNGSDNGCYWERTKDALHGIDSIIANDNASGNAIVTIGAQDGYFKTNGCENWKKTG</sequence>
<gene>
    <name evidence="2" type="ORF">JOF35_001759</name>
</gene>
<name>A0ABT9KM23_9ACTN</name>
<dbReference type="EMBL" id="JAURUE010000001">
    <property type="protein sequence ID" value="MDP9609482.1"/>
    <property type="molecule type" value="Genomic_DNA"/>
</dbReference>
<proteinExistence type="predicted"/>